<keyword evidence="3" id="KW-1185">Reference proteome</keyword>
<organism evidence="2 3">
    <name type="scientific">Mortierella alpina</name>
    <name type="common">Oleaginous fungus</name>
    <name type="synonym">Mortierella renispora</name>
    <dbReference type="NCBI Taxonomy" id="64518"/>
    <lineage>
        <taxon>Eukaryota</taxon>
        <taxon>Fungi</taxon>
        <taxon>Fungi incertae sedis</taxon>
        <taxon>Mucoromycota</taxon>
        <taxon>Mortierellomycotina</taxon>
        <taxon>Mortierellomycetes</taxon>
        <taxon>Mortierellales</taxon>
        <taxon>Mortierellaceae</taxon>
        <taxon>Mortierella</taxon>
    </lineage>
</organism>
<evidence type="ECO:0000313" key="2">
    <source>
        <dbReference type="EMBL" id="KAF9957510.1"/>
    </source>
</evidence>
<name>A0A9P6M0F8_MORAP</name>
<feature type="non-terminal residue" evidence="2">
    <location>
        <position position="250"/>
    </location>
</feature>
<dbReference type="Proteomes" id="UP000738359">
    <property type="component" value="Unassembled WGS sequence"/>
</dbReference>
<comment type="caution">
    <text evidence="2">The sequence shown here is derived from an EMBL/GenBank/DDBJ whole genome shotgun (WGS) entry which is preliminary data.</text>
</comment>
<accession>A0A9P6M0F8</accession>
<dbReference type="OrthoDB" id="68056at2759"/>
<dbReference type="AlphaFoldDB" id="A0A9P6M0F8"/>
<feature type="region of interest" description="Disordered" evidence="1">
    <location>
        <begin position="119"/>
        <end position="148"/>
    </location>
</feature>
<sequence>MGALDDKDRSTDTPSVLGACRRAIAIHLSSILARPCEALLPLVQQTTTHRKASHSVFTVVIRRLGTGVDGQTLQKCVVLSPALQPVIARVRRTQDMLLFDPNPLYLIQRCLKRMYHDFGEPASSSETREQVPRDQTGKRDRDPSAASTVVVNGARLQADENPYTGLRRVVLTGFIAPPLFEPGTDAELGSEFMRGLDFYSGTSTTQATNTHDPYLETIKGALGSGDDNGIKVQLKDGVWVVNLSAHKLGH</sequence>
<evidence type="ECO:0000256" key="1">
    <source>
        <dbReference type="SAM" id="MobiDB-lite"/>
    </source>
</evidence>
<reference evidence="2" key="1">
    <citation type="journal article" date="2020" name="Fungal Divers.">
        <title>Resolving the Mortierellaceae phylogeny through synthesis of multi-gene phylogenetics and phylogenomics.</title>
        <authorList>
            <person name="Vandepol N."/>
            <person name="Liber J."/>
            <person name="Desiro A."/>
            <person name="Na H."/>
            <person name="Kennedy M."/>
            <person name="Barry K."/>
            <person name="Grigoriev I.V."/>
            <person name="Miller A.N."/>
            <person name="O'Donnell K."/>
            <person name="Stajich J.E."/>
            <person name="Bonito G."/>
        </authorList>
    </citation>
    <scope>NUCLEOTIDE SEQUENCE</scope>
    <source>
        <strain evidence="2">CK1249</strain>
    </source>
</reference>
<proteinExistence type="predicted"/>
<protein>
    <submittedName>
        <fullName evidence="2">Uncharacterized protein</fullName>
    </submittedName>
</protein>
<feature type="compositionally biased region" description="Basic and acidic residues" evidence="1">
    <location>
        <begin position="126"/>
        <end position="143"/>
    </location>
</feature>
<gene>
    <name evidence="2" type="ORF">BGZ70_009491</name>
</gene>
<dbReference type="EMBL" id="JAAAHY010000775">
    <property type="protein sequence ID" value="KAF9957510.1"/>
    <property type="molecule type" value="Genomic_DNA"/>
</dbReference>
<evidence type="ECO:0000313" key="3">
    <source>
        <dbReference type="Proteomes" id="UP000738359"/>
    </source>
</evidence>